<evidence type="ECO:0000256" key="2">
    <source>
        <dbReference type="SAM" id="MobiDB-lite"/>
    </source>
</evidence>
<evidence type="ECO:0000313" key="5">
    <source>
        <dbReference type="Proteomes" id="UP000660021"/>
    </source>
</evidence>
<dbReference type="Proteomes" id="UP000660021">
    <property type="component" value="Unassembled WGS sequence"/>
</dbReference>
<organism evidence="4 5">
    <name type="scientific">Pseudoflavonifractor hominis</name>
    <dbReference type="NCBI Taxonomy" id="2763059"/>
    <lineage>
        <taxon>Bacteria</taxon>
        <taxon>Bacillati</taxon>
        <taxon>Bacillota</taxon>
        <taxon>Clostridia</taxon>
        <taxon>Eubacteriales</taxon>
        <taxon>Oscillospiraceae</taxon>
        <taxon>Pseudoflavonifractor</taxon>
    </lineage>
</organism>
<dbReference type="RefSeq" id="WP_186963153.1">
    <property type="nucleotide sequence ID" value="NZ_JACOPR010000002.1"/>
</dbReference>
<dbReference type="InterPro" id="IPR006343">
    <property type="entry name" value="DnaB/C_C"/>
</dbReference>
<feature type="compositionally biased region" description="Basic and acidic residues" evidence="2">
    <location>
        <begin position="300"/>
        <end position="326"/>
    </location>
</feature>
<name>A0ABR7HRE3_9FIRM</name>
<feature type="domain" description="DnaB/C C-terminal" evidence="3">
    <location>
        <begin position="215"/>
        <end position="279"/>
    </location>
</feature>
<sequence>MAGKLLYPGAILSLSADCADRLCSAGNGDAALLYLHLLRRAGEFDPRRAAHLLHWAPDRVEEAFEALVKLGLADRSEKVSPPAAPQEPEEPPEYTAADLTRELEDGSSPFPGLVGEVQRRLGKILSTSDLKMLYTLYDFLSLPAEVILLLVNYCVEEMEHKYGPGRKPRLSQIRKEGFVWRRLGVDTFEAADAYLRKQATLRTRTAAVLPLLGITGRAPVEAERKYIAAWLDMGFEDGAIRLAYERTVLQKGNMNWPYLNSILKSWHQKGLHTVAQVQAGDSDRPRVSSAPQPMPTPPGEADRRVREDLERMREYLRQQSDDPKGG</sequence>
<feature type="region of interest" description="Disordered" evidence="2">
    <location>
        <begin position="278"/>
        <end position="326"/>
    </location>
</feature>
<proteinExistence type="inferred from homology"/>
<dbReference type="Gene3D" id="1.10.10.630">
    <property type="entry name" value="DnaD domain-like"/>
    <property type="match status" value="2"/>
</dbReference>
<evidence type="ECO:0000259" key="3">
    <source>
        <dbReference type="Pfam" id="PF07261"/>
    </source>
</evidence>
<comment type="caution">
    <text evidence="4">The sequence shown here is derived from an EMBL/GenBank/DDBJ whole genome shotgun (WGS) entry which is preliminary data.</text>
</comment>
<protein>
    <submittedName>
        <fullName evidence="4">DnaD domain protein</fullName>
    </submittedName>
</protein>
<reference evidence="4 5" key="1">
    <citation type="submission" date="2020-08" db="EMBL/GenBank/DDBJ databases">
        <title>Genome public.</title>
        <authorList>
            <person name="Liu C."/>
            <person name="Sun Q."/>
        </authorList>
    </citation>
    <scope>NUCLEOTIDE SEQUENCE [LARGE SCALE GENOMIC DNA]</scope>
    <source>
        <strain evidence="4 5">New-38</strain>
    </source>
</reference>
<gene>
    <name evidence="4" type="ORF">H8S34_04460</name>
</gene>
<dbReference type="InterPro" id="IPR034829">
    <property type="entry name" value="DnaD-like_sf"/>
</dbReference>
<dbReference type="EMBL" id="JACOPR010000002">
    <property type="protein sequence ID" value="MBC5730084.1"/>
    <property type="molecule type" value="Genomic_DNA"/>
</dbReference>
<feature type="domain" description="DnaB/C C-terminal" evidence="3">
    <location>
        <begin position="118"/>
        <end position="194"/>
    </location>
</feature>
<keyword evidence="5" id="KW-1185">Reference proteome</keyword>
<evidence type="ECO:0000313" key="4">
    <source>
        <dbReference type="EMBL" id="MBC5730084.1"/>
    </source>
</evidence>
<dbReference type="NCBIfam" id="TIGR01446">
    <property type="entry name" value="DnaD_dom"/>
    <property type="match status" value="1"/>
</dbReference>
<dbReference type="SUPFAM" id="SSF158499">
    <property type="entry name" value="DnaD domain-like"/>
    <property type="match status" value="1"/>
</dbReference>
<comment type="similarity">
    <text evidence="1">Belongs to the DnaB/DnaD family.</text>
</comment>
<accession>A0ABR7HRE3</accession>
<evidence type="ECO:0000256" key="1">
    <source>
        <dbReference type="ARBA" id="ARBA00093462"/>
    </source>
</evidence>
<dbReference type="Pfam" id="PF07261">
    <property type="entry name" value="DnaB_2"/>
    <property type="match status" value="2"/>
</dbReference>